<comment type="caution">
    <text evidence="1">The sequence shown here is derived from an EMBL/GenBank/DDBJ whole genome shotgun (WGS) entry which is preliminary data.</text>
</comment>
<protein>
    <submittedName>
        <fullName evidence="1">Uncharacterized protein</fullName>
    </submittedName>
</protein>
<accession>A0ABS2SNK3</accession>
<evidence type="ECO:0000313" key="1">
    <source>
        <dbReference type="EMBL" id="MBM7837098.1"/>
    </source>
</evidence>
<gene>
    <name evidence="1" type="ORF">JOC54_000329</name>
</gene>
<sequence>MCIPLPTRNQRMERKKVKQKSRRKLAISAALSGLLYLALEESIKKFVAYLLSSLTGSK</sequence>
<reference evidence="1" key="1">
    <citation type="submission" date="2021-01" db="EMBL/GenBank/DDBJ databases">
        <title>Genomic Encyclopedia of Type Strains, Phase IV (KMG-IV): sequencing the most valuable type-strain genomes for metagenomic binning, comparative biology and taxonomic classification.</title>
        <authorList>
            <person name="Goeker M."/>
        </authorList>
    </citation>
    <scope>NUCLEOTIDE SEQUENCE</scope>
    <source>
        <strain evidence="1">DSM 21943</strain>
    </source>
</reference>
<name>A0ABS2SNK3_9BACI</name>
<dbReference type="EMBL" id="JAFBCV010000001">
    <property type="protein sequence ID" value="MBM7837098.1"/>
    <property type="molecule type" value="Genomic_DNA"/>
</dbReference>
<proteinExistence type="predicted"/>
<dbReference type="RefSeq" id="WP_204463908.1">
    <property type="nucleotide sequence ID" value="NZ_JAFBCV010000001.1"/>
</dbReference>
<organism evidence="1 2">
    <name type="scientific">Shouchella xiaoxiensis</name>
    <dbReference type="NCBI Taxonomy" id="766895"/>
    <lineage>
        <taxon>Bacteria</taxon>
        <taxon>Bacillati</taxon>
        <taxon>Bacillota</taxon>
        <taxon>Bacilli</taxon>
        <taxon>Bacillales</taxon>
        <taxon>Bacillaceae</taxon>
        <taxon>Shouchella</taxon>
    </lineage>
</organism>
<keyword evidence="2" id="KW-1185">Reference proteome</keyword>
<dbReference type="Proteomes" id="UP001179280">
    <property type="component" value="Unassembled WGS sequence"/>
</dbReference>
<evidence type="ECO:0000313" key="2">
    <source>
        <dbReference type="Proteomes" id="UP001179280"/>
    </source>
</evidence>